<gene>
    <name evidence="2" type="ORF">BS47DRAFT_1361004</name>
</gene>
<evidence type="ECO:0000313" key="3">
    <source>
        <dbReference type="Proteomes" id="UP000886523"/>
    </source>
</evidence>
<evidence type="ECO:0000313" key="2">
    <source>
        <dbReference type="EMBL" id="KAF9515427.1"/>
    </source>
</evidence>
<dbReference type="EMBL" id="MU128950">
    <property type="protein sequence ID" value="KAF9515427.1"/>
    <property type="molecule type" value="Genomic_DNA"/>
</dbReference>
<sequence>MCVGVVGIVKRMGMGAGIRLIWLMWLTAGHWKKMQLMIVMNMKVEPVIFRDDLACMHILERRQDGLHIKRGWDHCWGNRDSRDLQSALSCEDTEGLVVQAASSYWKIMPKEGGKKCRVRGMKRWMTKTELKAALCSFGTVSQAVLGCGLATLLLKPNQEQNDQAVKKNEDEANQRGSCIFSPRPQLPQKNWGVAQSPMPIAHTLVPKQTAACQFWKQTLVCIQPIASDNQPICALILGWAISMAKGIEDFPEGWECDQSLSDEIIKSLQLKWSLSGWGHAMKVQRDSYFQGMGLESSSSAAYVQPRGMIVASEVIQQDWPSSEHKDDDDEAYELDIATDGTSADEKEDSKHNHEAKTAKVQSRDIKRHIRHCLAKACNNAYSTPFNFKDIANSLKPKIKPKVLQGPVENLLKQGYVLIDGSEPAMGL</sequence>
<comment type="caution">
    <text evidence="2">The sequence shown here is derived from an EMBL/GenBank/DDBJ whole genome shotgun (WGS) entry which is preliminary data.</text>
</comment>
<feature type="transmembrane region" description="Helical" evidence="1">
    <location>
        <begin position="12"/>
        <end position="31"/>
    </location>
</feature>
<organism evidence="2 3">
    <name type="scientific">Hydnum rufescens UP504</name>
    <dbReference type="NCBI Taxonomy" id="1448309"/>
    <lineage>
        <taxon>Eukaryota</taxon>
        <taxon>Fungi</taxon>
        <taxon>Dikarya</taxon>
        <taxon>Basidiomycota</taxon>
        <taxon>Agaricomycotina</taxon>
        <taxon>Agaricomycetes</taxon>
        <taxon>Cantharellales</taxon>
        <taxon>Hydnaceae</taxon>
        <taxon>Hydnum</taxon>
    </lineage>
</organism>
<keyword evidence="1" id="KW-1133">Transmembrane helix</keyword>
<keyword evidence="1" id="KW-0812">Transmembrane</keyword>
<dbReference type="Proteomes" id="UP000886523">
    <property type="component" value="Unassembled WGS sequence"/>
</dbReference>
<reference evidence="2" key="1">
    <citation type="journal article" date="2020" name="Nat. Commun.">
        <title>Large-scale genome sequencing of mycorrhizal fungi provides insights into the early evolution of symbiotic traits.</title>
        <authorList>
            <person name="Miyauchi S."/>
            <person name="Kiss E."/>
            <person name="Kuo A."/>
            <person name="Drula E."/>
            <person name="Kohler A."/>
            <person name="Sanchez-Garcia M."/>
            <person name="Morin E."/>
            <person name="Andreopoulos B."/>
            <person name="Barry K.W."/>
            <person name="Bonito G."/>
            <person name="Buee M."/>
            <person name="Carver A."/>
            <person name="Chen C."/>
            <person name="Cichocki N."/>
            <person name="Clum A."/>
            <person name="Culley D."/>
            <person name="Crous P.W."/>
            <person name="Fauchery L."/>
            <person name="Girlanda M."/>
            <person name="Hayes R.D."/>
            <person name="Keri Z."/>
            <person name="LaButti K."/>
            <person name="Lipzen A."/>
            <person name="Lombard V."/>
            <person name="Magnuson J."/>
            <person name="Maillard F."/>
            <person name="Murat C."/>
            <person name="Nolan M."/>
            <person name="Ohm R.A."/>
            <person name="Pangilinan J."/>
            <person name="Pereira M.F."/>
            <person name="Perotto S."/>
            <person name="Peter M."/>
            <person name="Pfister S."/>
            <person name="Riley R."/>
            <person name="Sitrit Y."/>
            <person name="Stielow J.B."/>
            <person name="Szollosi G."/>
            <person name="Zifcakova L."/>
            <person name="Stursova M."/>
            <person name="Spatafora J.W."/>
            <person name="Tedersoo L."/>
            <person name="Vaario L.M."/>
            <person name="Yamada A."/>
            <person name="Yan M."/>
            <person name="Wang P."/>
            <person name="Xu J."/>
            <person name="Bruns T."/>
            <person name="Baldrian P."/>
            <person name="Vilgalys R."/>
            <person name="Dunand C."/>
            <person name="Henrissat B."/>
            <person name="Grigoriev I.V."/>
            <person name="Hibbett D."/>
            <person name="Nagy L.G."/>
            <person name="Martin F.M."/>
        </authorList>
    </citation>
    <scope>NUCLEOTIDE SEQUENCE</scope>
    <source>
        <strain evidence="2">UP504</strain>
    </source>
</reference>
<evidence type="ECO:0000256" key="1">
    <source>
        <dbReference type="SAM" id="Phobius"/>
    </source>
</evidence>
<protein>
    <submittedName>
        <fullName evidence="2">Uncharacterized protein</fullName>
    </submittedName>
</protein>
<proteinExistence type="predicted"/>
<keyword evidence="1" id="KW-0472">Membrane</keyword>
<accession>A0A9P6B0W9</accession>
<dbReference type="AlphaFoldDB" id="A0A9P6B0W9"/>
<name>A0A9P6B0W9_9AGAM</name>
<keyword evidence="3" id="KW-1185">Reference proteome</keyword>